<evidence type="ECO:0000256" key="4">
    <source>
        <dbReference type="ARBA" id="ARBA00022695"/>
    </source>
</evidence>
<keyword evidence="2 12" id="KW-0639">Primosome</keyword>
<dbReference type="CDD" id="cd03364">
    <property type="entry name" value="TOPRIM_DnaG_primases"/>
    <property type="match status" value="1"/>
</dbReference>
<feature type="zinc finger region" description="CHC2-type" evidence="12">
    <location>
        <begin position="31"/>
        <end position="55"/>
    </location>
</feature>
<evidence type="ECO:0000256" key="12">
    <source>
        <dbReference type="HAMAP-Rule" id="MF_00974"/>
    </source>
</evidence>
<feature type="domain" description="Toprim" evidence="13">
    <location>
        <begin position="253"/>
        <end position="334"/>
    </location>
</feature>
<evidence type="ECO:0000313" key="14">
    <source>
        <dbReference type="EMBL" id="KJF16514.1"/>
    </source>
</evidence>
<dbReference type="Pfam" id="PF10410">
    <property type="entry name" value="DnaB_bind"/>
    <property type="match status" value="1"/>
</dbReference>
<accession>A0A0D8HF65</accession>
<dbReference type="InterPro" id="IPR006295">
    <property type="entry name" value="DNA_primase_DnaG"/>
</dbReference>
<evidence type="ECO:0000256" key="5">
    <source>
        <dbReference type="ARBA" id="ARBA00022705"/>
    </source>
</evidence>
<dbReference type="InterPro" id="IPR019475">
    <property type="entry name" value="DNA_primase_DnaB-bd"/>
</dbReference>
<dbReference type="Pfam" id="PF13155">
    <property type="entry name" value="Toprim_2"/>
    <property type="match status" value="1"/>
</dbReference>
<dbReference type="PATRIC" id="fig|1280514.3.peg.3509"/>
<dbReference type="HAMAP" id="MF_00974">
    <property type="entry name" value="DNA_primase_DnaG"/>
    <property type="match status" value="1"/>
</dbReference>
<dbReference type="InterPro" id="IPR006171">
    <property type="entry name" value="TOPRIM_dom"/>
</dbReference>
<dbReference type="GO" id="GO:0003899">
    <property type="term" value="F:DNA-directed RNA polymerase activity"/>
    <property type="evidence" value="ECO:0007669"/>
    <property type="project" value="UniProtKB-UniRule"/>
</dbReference>
<dbReference type="Pfam" id="PF08275">
    <property type="entry name" value="DNAG_N"/>
    <property type="match status" value="1"/>
</dbReference>
<dbReference type="SMART" id="SM00493">
    <property type="entry name" value="TOPRIM"/>
    <property type="match status" value="1"/>
</dbReference>
<dbReference type="EMBL" id="JXYS01000081">
    <property type="protein sequence ID" value="KJF16514.1"/>
    <property type="molecule type" value="Genomic_DNA"/>
</dbReference>
<keyword evidence="8 12" id="KW-0862">Zinc</keyword>
<dbReference type="FunFam" id="3.90.580.10:FF:000001">
    <property type="entry name" value="DNA primase"/>
    <property type="match status" value="1"/>
</dbReference>
<evidence type="ECO:0000256" key="10">
    <source>
        <dbReference type="ARBA" id="ARBA00023125"/>
    </source>
</evidence>
<dbReference type="GO" id="GO:0003677">
    <property type="term" value="F:DNA binding"/>
    <property type="evidence" value="ECO:0007669"/>
    <property type="project" value="UniProtKB-KW"/>
</dbReference>
<evidence type="ECO:0000256" key="9">
    <source>
        <dbReference type="ARBA" id="ARBA00022842"/>
    </source>
</evidence>
<dbReference type="InterPro" id="IPR034151">
    <property type="entry name" value="TOPRIM_DnaG_bac"/>
</dbReference>
<dbReference type="Gene3D" id="3.90.580.10">
    <property type="entry name" value="Zinc finger, CHC2-type domain"/>
    <property type="match status" value="1"/>
</dbReference>
<dbReference type="Gene3D" id="3.40.1360.10">
    <property type="match status" value="1"/>
</dbReference>
<dbReference type="SMART" id="SM00400">
    <property type="entry name" value="ZnF_CHCC"/>
    <property type="match status" value="1"/>
</dbReference>
<keyword evidence="6 12" id="KW-0479">Metal-binding</keyword>
<dbReference type="InterPro" id="IPR002694">
    <property type="entry name" value="Znf_CHC2"/>
</dbReference>
<evidence type="ECO:0000256" key="11">
    <source>
        <dbReference type="ARBA" id="ARBA00023163"/>
    </source>
</evidence>
<keyword evidence="11 12" id="KW-0804">Transcription</keyword>
<name>A0A0D8HF65_9ACTN</name>
<comment type="catalytic activity">
    <reaction evidence="12">
        <text>ssDNA + n NTP = ssDNA/pppN(pN)n-1 hybrid + (n-1) diphosphate.</text>
        <dbReference type="EC" id="2.7.7.101"/>
    </reaction>
</comment>
<dbReference type="PANTHER" id="PTHR30313:SF2">
    <property type="entry name" value="DNA PRIMASE"/>
    <property type="match status" value="1"/>
</dbReference>
<dbReference type="GO" id="GO:0005737">
    <property type="term" value="C:cytoplasm"/>
    <property type="evidence" value="ECO:0007669"/>
    <property type="project" value="TreeGrafter"/>
</dbReference>
<proteinExistence type="inferred from homology"/>
<comment type="similarity">
    <text evidence="12">Belongs to the DnaG primase family.</text>
</comment>
<evidence type="ECO:0000256" key="1">
    <source>
        <dbReference type="ARBA" id="ARBA00022478"/>
    </source>
</evidence>
<dbReference type="GO" id="GO:0006269">
    <property type="term" value="P:DNA replication, synthesis of primer"/>
    <property type="evidence" value="ECO:0007669"/>
    <property type="project" value="UniProtKB-UniRule"/>
</dbReference>
<keyword evidence="1 12" id="KW-0240">DNA-directed RNA polymerase</keyword>
<keyword evidence="3 12" id="KW-0808">Transferase</keyword>
<keyword evidence="5 12" id="KW-0235">DNA replication</keyword>
<keyword evidence="10 12" id="KW-0238">DNA-binding</keyword>
<dbReference type="AlphaFoldDB" id="A0A0D8HF65"/>
<keyword evidence="15" id="KW-1185">Reference proteome</keyword>
<comment type="domain">
    <text evidence="12">Contains an N-terminal zinc-binding domain, a central core domain that contains the primase activity, and a C-terminal DnaB-binding domain.</text>
</comment>
<evidence type="ECO:0000256" key="6">
    <source>
        <dbReference type="ARBA" id="ARBA00022723"/>
    </source>
</evidence>
<keyword evidence="9" id="KW-0460">Magnesium</keyword>
<comment type="subunit">
    <text evidence="12">Monomer. Interacts with DnaB.</text>
</comment>
<dbReference type="Proteomes" id="UP000032360">
    <property type="component" value="Unassembled WGS sequence"/>
</dbReference>
<keyword evidence="4 12" id="KW-0548">Nucleotidyltransferase</keyword>
<dbReference type="NCBIfam" id="TIGR01391">
    <property type="entry name" value="dnaG"/>
    <property type="match status" value="1"/>
</dbReference>
<dbReference type="InterPro" id="IPR030846">
    <property type="entry name" value="DnaG_bac"/>
</dbReference>
<evidence type="ECO:0000256" key="8">
    <source>
        <dbReference type="ARBA" id="ARBA00022833"/>
    </source>
</evidence>
<comment type="caution">
    <text evidence="14">The sequence shown here is derived from an EMBL/GenBank/DDBJ whole genome shotgun (WGS) entry which is preliminary data.</text>
</comment>
<evidence type="ECO:0000256" key="2">
    <source>
        <dbReference type="ARBA" id="ARBA00022515"/>
    </source>
</evidence>
<evidence type="ECO:0000256" key="3">
    <source>
        <dbReference type="ARBA" id="ARBA00022679"/>
    </source>
</evidence>
<dbReference type="PROSITE" id="PS50880">
    <property type="entry name" value="TOPRIM"/>
    <property type="match status" value="1"/>
</dbReference>
<gene>
    <name evidence="12 14" type="primary">dnaG</name>
    <name evidence="14" type="ORF">AXFE_26790</name>
</gene>
<dbReference type="PANTHER" id="PTHR30313">
    <property type="entry name" value="DNA PRIMASE"/>
    <property type="match status" value="1"/>
</dbReference>
<dbReference type="Pfam" id="PF01807">
    <property type="entry name" value="Zn_ribbon_DnaG"/>
    <property type="match status" value="1"/>
</dbReference>
<protein>
    <recommendedName>
        <fullName evidence="12">DNA primase</fullName>
        <ecNumber evidence="12">2.7.7.101</ecNumber>
    </recommendedName>
</protein>
<dbReference type="GO" id="GO:0008270">
    <property type="term" value="F:zinc ion binding"/>
    <property type="evidence" value="ECO:0007669"/>
    <property type="project" value="UniProtKB-UniRule"/>
</dbReference>
<dbReference type="GO" id="GO:0000428">
    <property type="term" value="C:DNA-directed RNA polymerase complex"/>
    <property type="evidence" value="ECO:0007669"/>
    <property type="project" value="UniProtKB-KW"/>
</dbReference>
<sequence>MTAVLERVDLIGLVSEHVPLRRVGNRFVGLCPFHSESTPSFSVNPKLGVYYCFGCQVSGDAISFVRSIEKLDFADAVEYLANRVGISISRDSGEDSKAKGRLKVLRETISRAKEFFVANLNDGPNSKIAIDYLESRGISAKLRDRFQIGLSPGDSLALSRFLGVSNGLFSASGLGFVDSYGHQRDMFSGRIVFPIFDQSNNPVAFGGRVIPGVEYRGESEPAKYKNSPETDHYAKRRTLYGLNLSKSEIVHKDMAIICEGYTDVVAFFKVGLEVAVATCGTALTEEHLDRLKNFSKNIVLAFDGDKAGASATERIYEWERRFGLNVRVASFPDGEDPASLSLSSPDLLRKAIEEAQPFLSFRLRRFFKDSDLKSIEGRVSTSNGAINIISEHPNPLIRGQYLMMIADACRLEVKDLERRLERTVRARRSHSEPSQELVKGVNQPMVSPVQPQDDANVDLAPLSEDDFDQLSSTLPPRYSLSELLDGEFRPYNEAIRALIANPTDLGDYMPPFLFTHPIHLELREYLTTSNGLELRHQSDLPLSETARSLMARLSVVPSEMDEVGVIAQLLELHCDRTVEGLLRRIRRMAQSGNEDDLVLLEISSTMAFIRSERAKLRDSLTLDEAVGTLLRYFWENEVPE</sequence>
<organism evidence="14 15">
    <name type="scientific">Acidithrix ferrooxidans</name>
    <dbReference type="NCBI Taxonomy" id="1280514"/>
    <lineage>
        <taxon>Bacteria</taxon>
        <taxon>Bacillati</taxon>
        <taxon>Actinomycetota</taxon>
        <taxon>Acidimicrobiia</taxon>
        <taxon>Acidimicrobiales</taxon>
        <taxon>Acidimicrobiaceae</taxon>
        <taxon>Acidithrix</taxon>
    </lineage>
</organism>
<evidence type="ECO:0000313" key="15">
    <source>
        <dbReference type="Proteomes" id="UP000032360"/>
    </source>
</evidence>
<dbReference type="SUPFAM" id="SSF57783">
    <property type="entry name" value="Zinc beta-ribbon"/>
    <property type="match status" value="1"/>
</dbReference>
<dbReference type="InterPro" id="IPR050219">
    <property type="entry name" value="DnaG_primase"/>
</dbReference>
<dbReference type="EC" id="2.7.7.101" evidence="12"/>
<dbReference type="InterPro" id="IPR037068">
    <property type="entry name" value="DNA_primase_core_N_sf"/>
</dbReference>
<reference evidence="14 15" key="1">
    <citation type="submission" date="2015-01" db="EMBL/GenBank/DDBJ databases">
        <title>Draft genome of the acidophilic iron oxidizer Acidithrix ferrooxidans strain Py-F3.</title>
        <authorList>
            <person name="Poehlein A."/>
            <person name="Eisen S."/>
            <person name="Schloemann M."/>
            <person name="Johnson B.D."/>
            <person name="Daniel R."/>
            <person name="Muehling M."/>
        </authorList>
    </citation>
    <scope>NUCLEOTIDE SEQUENCE [LARGE SCALE GENOMIC DNA]</scope>
    <source>
        <strain evidence="14 15">Py-F3</strain>
    </source>
</reference>
<keyword evidence="7 12" id="KW-0863">Zinc-finger</keyword>
<dbReference type="SUPFAM" id="SSF56731">
    <property type="entry name" value="DNA primase core"/>
    <property type="match status" value="1"/>
</dbReference>
<dbReference type="InterPro" id="IPR036977">
    <property type="entry name" value="DNA_primase_Znf_CHC2"/>
</dbReference>
<comment type="function">
    <text evidence="12">RNA polymerase that catalyzes the synthesis of short RNA molecules used as primers for DNA polymerase during DNA replication.</text>
</comment>
<evidence type="ECO:0000259" key="13">
    <source>
        <dbReference type="PROSITE" id="PS50880"/>
    </source>
</evidence>
<dbReference type="GO" id="GO:1990077">
    <property type="term" value="C:primosome complex"/>
    <property type="evidence" value="ECO:0007669"/>
    <property type="project" value="UniProtKB-KW"/>
</dbReference>
<dbReference type="InterPro" id="IPR013264">
    <property type="entry name" value="DNAG_N"/>
</dbReference>
<comment type="cofactor">
    <cofactor evidence="12">
        <name>Zn(2+)</name>
        <dbReference type="ChEBI" id="CHEBI:29105"/>
    </cofactor>
    <text evidence="12">Binds 1 zinc ion per monomer.</text>
</comment>
<dbReference type="STRING" id="1280514.AXFE_26790"/>
<evidence type="ECO:0000256" key="7">
    <source>
        <dbReference type="ARBA" id="ARBA00022771"/>
    </source>
</evidence>
<dbReference type="Gene3D" id="3.90.980.10">
    <property type="entry name" value="DNA primase, catalytic core, N-terminal domain"/>
    <property type="match status" value="1"/>
</dbReference>